<keyword evidence="4" id="KW-0862">Zinc</keyword>
<evidence type="ECO:0000256" key="5">
    <source>
        <dbReference type="ARBA" id="ARBA00023242"/>
    </source>
</evidence>
<dbReference type="InterPro" id="IPR044514">
    <property type="entry name" value="VIN3-like"/>
</dbReference>
<evidence type="ECO:0000256" key="1">
    <source>
        <dbReference type="ARBA" id="ARBA00004123"/>
    </source>
</evidence>
<evidence type="ECO:0008006" key="11">
    <source>
        <dbReference type="Google" id="ProtNLM"/>
    </source>
</evidence>
<feature type="domain" description="Oberon-like PHD finger" evidence="7">
    <location>
        <begin position="146"/>
        <end position="266"/>
    </location>
</feature>
<evidence type="ECO:0000256" key="6">
    <source>
        <dbReference type="SAM" id="MobiDB-lite"/>
    </source>
</evidence>
<dbReference type="Pfam" id="PF23376">
    <property type="entry name" value="Fn3_VIN3"/>
    <property type="match status" value="1"/>
</dbReference>
<evidence type="ECO:0000256" key="2">
    <source>
        <dbReference type="ARBA" id="ARBA00022723"/>
    </source>
</evidence>
<evidence type="ECO:0000259" key="9">
    <source>
        <dbReference type="Pfam" id="PF23380"/>
    </source>
</evidence>
<evidence type="ECO:0000313" key="10">
    <source>
        <dbReference type="EnsemblPlants" id="MELO3C004019.2.1"/>
    </source>
</evidence>
<keyword evidence="2" id="KW-0479">Metal-binding</keyword>
<keyword evidence="3" id="KW-0863">Zinc-finger</keyword>
<accession>A0A9I9CI97</accession>
<evidence type="ECO:0000259" key="7">
    <source>
        <dbReference type="Pfam" id="PF07227"/>
    </source>
</evidence>
<protein>
    <recommendedName>
        <fullName evidence="11">VIN3-like protein 2</fullName>
    </recommendedName>
</protein>
<sequence>MMGSLMVAEYNVSFIGAIDLPRSSKLTMQEKRELVHEISKSNGASETLQSWSRQDILQVLCAEMGKERKYTGLTKQKIIEHLLRLVSEKKSSVSEVLKNLEPQSPSGGHKTTKRQRKSEHVAQLSVPATDFPTSSSHNDLVRTACCKNLACRATLNPGDAFCRRCSCCICRQYDDNKDPSLWISCSAEPPFQGDSCNMSCHLECALKDARSGISKAGRSKGIDGSFYCVSCGKVNDLLGCCRKQLVHAKDTRKVDILCYRVSLSQKLLHGTEKYKVVYQIVGESVRKLEEEVGPIAGVPVKMGRGIVNRLSSGPEVQELCASAIELLDSMVSSQSLHLSPNPDVQDANFVPANMIRFEDVQSTSLTLVLSYENGSSENQIGFTLWHRRADDADYPAEPTCILRQPKARCVVMGLSPATKYYFKIVQFEGTRELREFEVQFSTIGEVEENPGCLEIERSQSHATNCSDLSNPSSVEDETTDILPYGDQTNNLGKNSPAYLKGIEILSSAILSTDAFNLSDNGEEGTPAGTVSVLNEATAAGLVGLIPNSAGSKLENRHGPAAPKLNIDNQLSTLVRSGMEGQQFVGCSEDGLPITPCKLEVLKDSLGRGERPKSSCKDQENRTRKVGEPHDGGTSKMRTGERQDDKCAENGVSDREFEHYVKVIRWLECKGYIEKNFRQKFLTWYSLRASQQEVKIVKVFVDTFIEDPASLAEQLVDTFSECISSKKPTTPPGFCMKLWH</sequence>
<evidence type="ECO:0000256" key="3">
    <source>
        <dbReference type="ARBA" id="ARBA00022771"/>
    </source>
</evidence>
<dbReference type="GO" id="GO:0040029">
    <property type="term" value="P:epigenetic regulation of gene expression"/>
    <property type="evidence" value="ECO:0007669"/>
    <property type="project" value="InterPro"/>
</dbReference>
<name>A0A9I9CI97_CUCME</name>
<dbReference type="GO" id="GO:0008270">
    <property type="term" value="F:zinc ion binding"/>
    <property type="evidence" value="ECO:0007669"/>
    <property type="project" value="UniProtKB-KW"/>
</dbReference>
<proteinExistence type="predicted"/>
<dbReference type="PANTHER" id="PTHR46286:SF2">
    <property type="entry name" value="VIN3-LIKE PROTEIN 2"/>
    <property type="match status" value="1"/>
</dbReference>
<feature type="domain" description="VIN3-like C-terminal" evidence="9">
    <location>
        <begin position="653"/>
        <end position="726"/>
    </location>
</feature>
<feature type="region of interest" description="Disordered" evidence="6">
    <location>
        <begin position="605"/>
        <end position="647"/>
    </location>
</feature>
<dbReference type="Pfam" id="PF23380">
    <property type="entry name" value="VIN3_C"/>
    <property type="match status" value="1"/>
</dbReference>
<organism evidence="10">
    <name type="scientific">Cucumis melo</name>
    <name type="common">Muskmelon</name>
    <dbReference type="NCBI Taxonomy" id="3656"/>
    <lineage>
        <taxon>Eukaryota</taxon>
        <taxon>Viridiplantae</taxon>
        <taxon>Streptophyta</taxon>
        <taxon>Embryophyta</taxon>
        <taxon>Tracheophyta</taxon>
        <taxon>Spermatophyta</taxon>
        <taxon>Magnoliopsida</taxon>
        <taxon>eudicotyledons</taxon>
        <taxon>Gunneridae</taxon>
        <taxon>Pentapetalae</taxon>
        <taxon>rosids</taxon>
        <taxon>fabids</taxon>
        <taxon>Cucurbitales</taxon>
        <taxon>Cucurbitaceae</taxon>
        <taxon>Benincaseae</taxon>
        <taxon>Cucumis</taxon>
    </lineage>
</organism>
<dbReference type="EnsemblPlants" id="MELO3C004019.2.1">
    <property type="protein sequence ID" value="MELO3C004019.2.1"/>
    <property type="gene ID" value="MELO3C004019.2"/>
</dbReference>
<dbReference type="InterPro" id="IPR058585">
    <property type="entry name" value="Fn3_VIN3"/>
</dbReference>
<dbReference type="GO" id="GO:0010048">
    <property type="term" value="P:vernalization response"/>
    <property type="evidence" value="ECO:0007669"/>
    <property type="project" value="InterPro"/>
</dbReference>
<dbReference type="GO" id="GO:0005634">
    <property type="term" value="C:nucleus"/>
    <property type="evidence" value="ECO:0007669"/>
    <property type="project" value="UniProtKB-SubCell"/>
</dbReference>
<evidence type="ECO:0000256" key="4">
    <source>
        <dbReference type="ARBA" id="ARBA00022833"/>
    </source>
</evidence>
<feature type="region of interest" description="Disordered" evidence="6">
    <location>
        <begin position="97"/>
        <end position="123"/>
    </location>
</feature>
<comment type="subcellular location">
    <subcellularLocation>
        <location evidence="1">Nucleus</location>
    </subcellularLocation>
</comment>
<dbReference type="InterPro" id="IPR056990">
    <property type="entry name" value="VIN3-like_C"/>
</dbReference>
<feature type="domain" description="VIN3-like fibronectin type-III" evidence="8">
    <location>
        <begin position="355"/>
        <end position="442"/>
    </location>
</feature>
<dbReference type="InterPro" id="IPR032881">
    <property type="entry name" value="Oberon-like_PHD"/>
</dbReference>
<evidence type="ECO:0000259" key="8">
    <source>
        <dbReference type="Pfam" id="PF23376"/>
    </source>
</evidence>
<dbReference type="PANTHER" id="PTHR46286">
    <property type="entry name" value="VIN3-LIKE PROTEIN 2-RELATED"/>
    <property type="match status" value="1"/>
</dbReference>
<reference evidence="10" key="1">
    <citation type="submission" date="2023-03" db="UniProtKB">
        <authorList>
            <consortium name="EnsemblPlants"/>
        </authorList>
    </citation>
    <scope>IDENTIFICATION</scope>
</reference>
<dbReference type="Gramene" id="MELO3C004019.2.1">
    <property type="protein sequence ID" value="MELO3C004019.2.1"/>
    <property type="gene ID" value="MELO3C004019.2"/>
</dbReference>
<dbReference type="Pfam" id="PF07227">
    <property type="entry name" value="PHD_Oberon"/>
    <property type="match status" value="1"/>
</dbReference>
<dbReference type="AlphaFoldDB" id="A0A9I9CI97"/>
<keyword evidence="5" id="KW-0539">Nucleus</keyword>